<evidence type="ECO:0000313" key="2">
    <source>
        <dbReference type="EMBL" id="KAK1750110.1"/>
    </source>
</evidence>
<dbReference type="AlphaFoldDB" id="A0AAJ0B1T1"/>
<reference evidence="2" key="1">
    <citation type="submission" date="2023-06" db="EMBL/GenBank/DDBJ databases">
        <title>Genome-scale phylogeny and comparative genomics of the fungal order Sordariales.</title>
        <authorList>
            <consortium name="Lawrence Berkeley National Laboratory"/>
            <person name="Hensen N."/>
            <person name="Bonometti L."/>
            <person name="Westerberg I."/>
            <person name="Brannstrom I.O."/>
            <person name="Guillou S."/>
            <person name="Cros-Aarteil S."/>
            <person name="Calhoun S."/>
            <person name="Haridas S."/>
            <person name="Kuo A."/>
            <person name="Mondo S."/>
            <person name="Pangilinan J."/>
            <person name="Riley R."/>
            <person name="Labutti K."/>
            <person name="Andreopoulos B."/>
            <person name="Lipzen A."/>
            <person name="Chen C."/>
            <person name="Yanf M."/>
            <person name="Daum C."/>
            <person name="Ng V."/>
            <person name="Clum A."/>
            <person name="Steindorff A."/>
            <person name="Ohm R."/>
            <person name="Martin F."/>
            <person name="Silar P."/>
            <person name="Natvig D."/>
            <person name="Lalanne C."/>
            <person name="Gautier V."/>
            <person name="Ament-Velasquez S.L."/>
            <person name="Kruys A."/>
            <person name="Hutchinson M.I."/>
            <person name="Powell A.J."/>
            <person name="Barry K."/>
            <person name="Miller A.N."/>
            <person name="Grigoriev I.V."/>
            <person name="Debuchy R."/>
            <person name="Gladieux P."/>
            <person name="Thoren M.H."/>
            <person name="Johannesson H."/>
        </authorList>
    </citation>
    <scope>NUCLEOTIDE SEQUENCE</scope>
    <source>
        <strain evidence="2">PSN4</strain>
    </source>
</reference>
<keyword evidence="1" id="KW-0812">Transmembrane</keyword>
<accession>A0AAJ0B1T1</accession>
<protein>
    <submittedName>
        <fullName evidence="2">Uncharacterized protein</fullName>
    </submittedName>
</protein>
<keyword evidence="1" id="KW-0472">Membrane</keyword>
<dbReference type="EMBL" id="MU839849">
    <property type="protein sequence ID" value="KAK1750110.1"/>
    <property type="molecule type" value="Genomic_DNA"/>
</dbReference>
<dbReference type="Proteomes" id="UP001239445">
    <property type="component" value="Unassembled WGS sequence"/>
</dbReference>
<comment type="caution">
    <text evidence="2">The sequence shown here is derived from an EMBL/GenBank/DDBJ whole genome shotgun (WGS) entry which is preliminary data.</text>
</comment>
<evidence type="ECO:0000313" key="3">
    <source>
        <dbReference type="Proteomes" id="UP001239445"/>
    </source>
</evidence>
<organism evidence="2 3">
    <name type="scientific">Echria macrotheca</name>
    <dbReference type="NCBI Taxonomy" id="438768"/>
    <lineage>
        <taxon>Eukaryota</taxon>
        <taxon>Fungi</taxon>
        <taxon>Dikarya</taxon>
        <taxon>Ascomycota</taxon>
        <taxon>Pezizomycotina</taxon>
        <taxon>Sordariomycetes</taxon>
        <taxon>Sordariomycetidae</taxon>
        <taxon>Sordariales</taxon>
        <taxon>Schizotheciaceae</taxon>
        <taxon>Echria</taxon>
    </lineage>
</organism>
<feature type="transmembrane region" description="Helical" evidence="1">
    <location>
        <begin position="36"/>
        <end position="55"/>
    </location>
</feature>
<keyword evidence="3" id="KW-1185">Reference proteome</keyword>
<evidence type="ECO:0000256" key="1">
    <source>
        <dbReference type="SAM" id="Phobius"/>
    </source>
</evidence>
<name>A0AAJ0B1T1_9PEZI</name>
<keyword evidence="1" id="KW-1133">Transmembrane helix</keyword>
<proteinExistence type="predicted"/>
<sequence>MPALHFPDGNDLMRGLIHTRQALVRREIDHTAVETIAVLLTIFISMGLFMYWGIVKQGSCNWRK</sequence>
<gene>
    <name evidence="2" type="ORF">QBC47DRAFT_394619</name>
</gene>